<dbReference type="RefSeq" id="WP_217149218.1">
    <property type="nucleotide sequence ID" value="NZ_JAFMOY010000124.1"/>
</dbReference>
<dbReference type="GO" id="GO:0016853">
    <property type="term" value="F:isomerase activity"/>
    <property type="evidence" value="ECO:0007669"/>
    <property type="project" value="UniProtKB-KW"/>
</dbReference>
<dbReference type="Proteomes" id="UP000739284">
    <property type="component" value="Unassembled WGS sequence"/>
</dbReference>
<name>A0ABS6LFF9_9GAMM</name>
<protein>
    <submittedName>
        <fullName evidence="1">L-fucose/L-arabinose isomerase family protein</fullName>
    </submittedName>
</protein>
<proteinExistence type="predicted"/>
<evidence type="ECO:0000313" key="2">
    <source>
        <dbReference type="Proteomes" id="UP000739284"/>
    </source>
</evidence>
<dbReference type="PANTHER" id="PTHR38464:SF1">
    <property type="entry name" value="L-ARABINOSE ISOMERASE"/>
    <property type="match status" value="1"/>
</dbReference>
<sequence>MRNSRPLNAALFGIGLNTYWPQFTGLEVRLTGYLGQIEQKLASPDIMIHNGGLVDSVEKSDALASELRQISPDVIIIAISTYALSSTVLPLVQQFQIPVLILALQPERNLPYQIIREMSDRGARTGEWLAHCQACSAPELANVFNRAGIAYEMIVGALNNDPYVWLQTQQWLNAMTVKIQLSKSTVGVLGHYYNGMVDVYSNMTNLSSRLGVRFKPLEMCELNSLREQVSDMQREAKQQEIAESLRTDASCDKSELERAVTTAVALDQLVGNNGLDALAYYYEGAPGNAYENIVTSVILGNTLLTGRNIPVAGEYEIKNVIAMKIMSLLGAGGSFSEPYGIDFDDDVVLWGHDGPAHPLMAEGDVKLVPLPVYHGKPGKGISIQMSVRKGPVTFLSVIEDVNNQVILQYAEGESVEGEILDIGNTNSRYRFPLSARDFTKDWSCGGAAHHCAIGIGHQGDIIEKLATLLGVVARRIC</sequence>
<accession>A0ABS6LFF9</accession>
<keyword evidence="2" id="KW-1185">Reference proteome</keyword>
<keyword evidence="1" id="KW-0413">Isomerase</keyword>
<dbReference type="PANTHER" id="PTHR38464">
    <property type="entry name" value="L-ARABINOSE ISOMERASE"/>
    <property type="match status" value="1"/>
</dbReference>
<comment type="caution">
    <text evidence="1">The sequence shown here is derived from an EMBL/GenBank/DDBJ whole genome shotgun (WGS) entry which is preliminary data.</text>
</comment>
<dbReference type="CDD" id="cd00578">
    <property type="entry name" value="L-fuc_L-ara-isomerases"/>
    <property type="match status" value="1"/>
</dbReference>
<dbReference type="EMBL" id="JAFMOY010000124">
    <property type="protein sequence ID" value="MBU9845517.1"/>
    <property type="molecule type" value="Genomic_DNA"/>
</dbReference>
<dbReference type="InterPro" id="IPR003762">
    <property type="entry name" value="Lara_isomerase"/>
</dbReference>
<reference evidence="1 2" key="1">
    <citation type="submission" date="2021-03" db="EMBL/GenBank/DDBJ databases">
        <title>Five novel Rahnella species.</title>
        <authorList>
            <person name="Brady C."/>
            <person name="Asselin J."/>
            <person name="Beer S."/>
            <person name="Bruberg M.B."/>
            <person name="Crampton B."/>
            <person name="Venter S."/>
            <person name="Arnold D."/>
            <person name="Denman S."/>
        </authorList>
    </citation>
    <scope>NUCLEOTIDE SEQUENCE [LARGE SCALE GENOMIC DNA]</scope>
    <source>
        <strain evidence="1 2">FRB 231</strain>
    </source>
</reference>
<evidence type="ECO:0000313" key="1">
    <source>
        <dbReference type="EMBL" id="MBU9845517.1"/>
    </source>
</evidence>
<organism evidence="1 2">
    <name type="scientific">Rahnella ecdela</name>
    <dbReference type="NCBI Taxonomy" id="2816250"/>
    <lineage>
        <taxon>Bacteria</taxon>
        <taxon>Pseudomonadati</taxon>
        <taxon>Pseudomonadota</taxon>
        <taxon>Gammaproteobacteria</taxon>
        <taxon>Enterobacterales</taxon>
        <taxon>Yersiniaceae</taxon>
        <taxon>Rahnella</taxon>
    </lineage>
</organism>
<gene>
    <name evidence="1" type="ORF">J1784_10915</name>
</gene>